<organism evidence="3 4">
    <name type="scientific">Sphingopyxis alaskensis (strain DSM 13593 / LMG 18877 / RB2256)</name>
    <name type="common">Sphingomonas alaskensis</name>
    <dbReference type="NCBI Taxonomy" id="317655"/>
    <lineage>
        <taxon>Bacteria</taxon>
        <taxon>Pseudomonadati</taxon>
        <taxon>Pseudomonadota</taxon>
        <taxon>Alphaproteobacteria</taxon>
        <taxon>Sphingomonadales</taxon>
        <taxon>Sphingomonadaceae</taxon>
        <taxon>Sphingopyxis</taxon>
    </lineage>
</organism>
<protein>
    <recommendedName>
        <fullName evidence="5">DUF1579 domain-containing protein</fullName>
    </recommendedName>
</protein>
<reference evidence="3 4" key="1">
    <citation type="journal article" date="2009" name="Proc. Natl. Acad. Sci. U.S.A.">
        <title>The genomic basis of trophic strategy in marine bacteria.</title>
        <authorList>
            <person name="Lauro F.M."/>
            <person name="McDougald D."/>
            <person name="Thomas T."/>
            <person name="Williams T.J."/>
            <person name="Egan S."/>
            <person name="Rice S."/>
            <person name="DeMaere M.Z."/>
            <person name="Ting L."/>
            <person name="Ertan H."/>
            <person name="Johnson J."/>
            <person name="Ferriera S."/>
            <person name="Lapidus A."/>
            <person name="Anderson I."/>
            <person name="Kyrpides N."/>
            <person name="Munk A.C."/>
            <person name="Detter C."/>
            <person name="Han C.S."/>
            <person name="Brown M.V."/>
            <person name="Robb F.T."/>
            <person name="Kjelleberg S."/>
            <person name="Cavicchioli R."/>
        </authorList>
    </citation>
    <scope>NUCLEOTIDE SEQUENCE [LARGE SCALE GENOMIC DNA]</scope>
    <source>
        <strain evidence="4">DSM 13593 / LMG 18877 / RB2256</strain>
    </source>
</reference>
<feature type="signal peptide" evidence="2">
    <location>
        <begin position="1"/>
        <end position="20"/>
    </location>
</feature>
<dbReference type="HOGENOM" id="CLU_118592_0_0_5"/>
<name>Q1GTX9_SPHAL</name>
<dbReference type="EMBL" id="CP000356">
    <property type="protein sequence ID" value="ABF52893.1"/>
    <property type="molecule type" value="Genomic_DNA"/>
</dbReference>
<feature type="chain" id="PRO_5004189803" description="DUF1579 domain-containing protein" evidence="2">
    <location>
        <begin position="21"/>
        <end position="199"/>
    </location>
</feature>
<dbReference type="eggNOG" id="COG0457">
    <property type="taxonomic scope" value="Bacteria"/>
</dbReference>
<dbReference type="SUPFAM" id="SSF101447">
    <property type="entry name" value="Formin homology 2 domain (FH2 domain)"/>
    <property type="match status" value="1"/>
</dbReference>
<dbReference type="STRING" id="317655.Sala_1177"/>
<evidence type="ECO:0000256" key="2">
    <source>
        <dbReference type="SAM" id="SignalP"/>
    </source>
</evidence>
<keyword evidence="2" id="KW-0732">Signal</keyword>
<accession>Q1GTX9</accession>
<evidence type="ECO:0000313" key="4">
    <source>
        <dbReference type="Proteomes" id="UP000006578"/>
    </source>
</evidence>
<keyword evidence="4" id="KW-1185">Reference proteome</keyword>
<feature type="region of interest" description="Disordered" evidence="1">
    <location>
        <begin position="22"/>
        <end position="46"/>
    </location>
</feature>
<evidence type="ECO:0008006" key="5">
    <source>
        <dbReference type="Google" id="ProtNLM"/>
    </source>
</evidence>
<dbReference type="RefSeq" id="WP_011541478.1">
    <property type="nucleotide sequence ID" value="NC_008048.1"/>
</dbReference>
<dbReference type="Proteomes" id="UP000006578">
    <property type="component" value="Chromosome"/>
</dbReference>
<sequence>MTIRMIFVALLFLWGGAVLAQSPPPPPPPASSPPPPPPMPPPVALPAPPTCTGADYRAFDFWVGEWDVFPNGATTQVATSSIEAMFGGCAIRETWKPLKGAGGGSFSHYDKERRYWRQAWIDGSGARVDFDGGPVDGQMVLTGRWANVAGKGQDGLIRMTYSKQPDGAVRQHGEQSLDHGLTWTTRFDFLYRPRMAEEK</sequence>
<gene>
    <name evidence="3" type="ordered locus">Sala_1177</name>
</gene>
<evidence type="ECO:0000256" key="1">
    <source>
        <dbReference type="SAM" id="MobiDB-lite"/>
    </source>
</evidence>
<proteinExistence type="predicted"/>
<dbReference type="KEGG" id="sal:Sala_1177"/>
<dbReference type="AlphaFoldDB" id="Q1GTX9"/>
<evidence type="ECO:0000313" key="3">
    <source>
        <dbReference type="EMBL" id="ABF52893.1"/>
    </source>
</evidence>